<dbReference type="InterPro" id="IPR013498">
    <property type="entry name" value="Topo_IA_Znf"/>
</dbReference>
<keyword evidence="1" id="KW-0472">Membrane</keyword>
<dbReference type="Gene3D" id="3.30.65.10">
    <property type="entry name" value="Bacterial Topoisomerase I, domain 1"/>
    <property type="match status" value="1"/>
</dbReference>
<protein>
    <recommendedName>
        <fullName evidence="2">NERD domain-containing protein</fullName>
    </recommendedName>
</protein>
<keyword evidence="1" id="KW-1133">Transmembrane helix</keyword>
<dbReference type="GO" id="GO:0003916">
    <property type="term" value="F:DNA topoisomerase activity"/>
    <property type="evidence" value="ECO:0007669"/>
    <property type="project" value="InterPro"/>
</dbReference>
<dbReference type="RefSeq" id="WP_014822924.1">
    <property type="nucleotide sequence ID" value="NC_018065.1"/>
</dbReference>
<sequence length="290" mass="33266">MLVLGLLSYIMILVILVNINLYVALGFIFVTSVVAKAYLPQLKGYVGEQRIRKLLESLGEEVKIYNDLYVPKKNGEMTQVDHVLLSPKGIFVIETKNYTGWIFGSESQKNWTQTIYKKKSRFYNPVMQNNTHVKALQHYLNMDMPLHSIIVFSNAATFKFKEPFQQAHVIQTKHLKRTINQYTTQEISSEQLSRISQMLHALVPKNKQQKKEVKKQHLEHVKEMAKPVKKRISKVKVEPVTAGTVIVEPISIASDYTCPKCGSNLVMRNGKRGAFYGCQGFPKCRFTRDL</sequence>
<dbReference type="SUPFAM" id="SSF57783">
    <property type="entry name" value="Zinc beta-ribbon"/>
    <property type="match status" value="1"/>
</dbReference>
<dbReference type="GO" id="GO:0006265">
    <property type="term" value="P:DNA topological change"/>
    <property type="evidence" value="ECO:0007669"/>
    <property type="project" value="InterPro"/>
</dbReference>
<gene>
    <name evidence="3" type="ordered locus">SSIL_0916</name>
</gene>
<dbReference type="GO" id="GO:0005694">
    <property type="term" value="C:chromosome"/>
    <property type="evidence" value="ECO:0007669"/>
    <property type="project" value="InterPro"/>
</dbReference>
<dbReference type="KEGG" id="siv:SSIL_0916"/>
<evidence type="ECO:0000256" key="1">
    <source>
        <dbReference type="SAM" id="Phobius"/>
    </source>
</evidence>
<evidence type="ECO:0000313" key="4">
    <source>
        <dbReference type="Proteomes" id="UP000006691"/>
    </source>
</evidence>
<reference evidence="3 4" key="2">
    <citation type="journal article" date="2012" name="J. Biosci. Bioeng.">
        <title>Complete genome sequence and characterization of the N-acylhomoserine lactone-degrading gene of the potato leaf-associated Solibacillus silvestris.</title>
        <authorList>
            <person name="Morohoshi T."/>
            <person name="Tominaga Y."/>
            <person name="Someya N."/>
            <person name="Ikeda T."/>
        </authorList>
    </citation>
    <scope>NUCLEOTIDE SEQUENCE [LARGE SCALE GENOMIC DNA]</scope>
    <source>
        <strain evidence="3 4">StLB046</strain>
    </source>
</reference>
<evidence type="ECO:0000313" key="3">
    <source>
        <dbReference type="EMBL" id="BAK15339.1"/>
    </source>
</evidence>
<reference evidence="4" key="1">
    <citation type="submission" date="2011-04" db="EMBL/GenBank/DDBJ databases">
        <title>Genome sequence of Solibacillus silvestris StLB046.</title>
        <authorList>
            <person name="Morohoshi T."/>
            <person name="Someya N."/>
            <person name="Ikeda T."/>
        </authorList>
    </citation>
    <scope>NUCLEOTIDE SEQUENCE [LARGE SCALE GENOMIC DNA]</scope>
    <source>
        <strain evidence="4">StLB046</strain>
    </source>
</reference>
<evidence type="ECO:0000259" key="2">
    <source>
        <dbReference type="PROSITE" id="PS50965"/>
    </source>
</evidence>
<dbReference type="InterPro" id="IPR011528">
    <property type="entry name" value="NERD"/>
</dbReference>
<keyword evidence="1" id="KW-0812">Transmembrane</keyword>
<keyword evidence="4" id="KW-1185">Reference proteome</keyword>
<dbReference type="GO" id="GO:0003677">
    <property type="term" value="F:DNA binding"/>
    <property type="evidence" value="ECO:0007669"/>
    <property type="project" value="InterPro"/>
</dbReference>
<name>F2F287_SOLSS</name>
<dbReference type="Proteomes" id="UP000006691">
    <property type="component" value="Chromosome"/>
</dbReference>
<feature type="domain" description="NERD" evidence="2">
    <location>
        <begin position="43"/>
        <end position="159"/>
    </location>
</feature>
<organism evidence="3 4">
    <name type="scientific">Solibacillus silvestris (strain StLB046)</name>
    <name type="common">Bacillus silvestris</name>
    <dbReference type="NCBI Taxonomy" id="1002809"/>
    <lineage>
        <taxon>Bacteria</taxon>
        <taxon>Bacillati</taxon>
        <taxon>Bacillota</taxon>
        <taxon>Bacilli</taxon>
        <taxon>Bacillales</taxon>
        <taxon>Caryophanaceae</taxon>
        <taxon>Solibacillus</taxon>
    </lineage>
</organism>
<dbReference type="Pfam" id="PF01396">
    <property type="entry name" value="Zn_ribbon_Top1"/>
    <property type="match status" value="1"/>
</dbReference>
<dbReference type="PROSITE" id="PS50965">
    <property type="entry name" value="NERD"/>
    <property type="match status" value="1"/>
</dbReference>
<dbReference type="STRING" id="1002809.SSIL_0916"/>
<accession>F2F287</accession>
<proteinExistence type="predicted"/>
<dbReference type="AlphaFoldDB" id="F2F287"/>
<dbReference type="PATRIC" id="fig|1002809.3.peg.923"/>
<feature type="transmembrane region" description="Helical" evidence="1">
    <location>
        <begin position="6"/>
        <end position="35"/>
    </location>
</feature>
<dbReference type="EMBL" id="AP012157">
    <property type="protein sequence ID" value="BAK15339.1"/>
    <property type="molecule type" value="Genomic_DNA"/>
</dbReference>
<dbReference type="Pfam" id="PF08378">
    <property type="entry name" value="NERD"/>
    <property type="match status" value="1"/>
</dbReference>
<dbReference type="eggNOG" id="COG0551">
    <property type="taxonomic scope" value="Bacteria"/>
</dbReference>
<dbReference type="HOGENOM" id="CLU_068011_2_0_9"/>